<dbReference type="InterPro" id="IPR036390">
    <property type="entry name" value="WH_DNA-bd_sf"/>
</dbReference>
<dbReference type="InterPro" id="IPR006909">
    <property type="entry name" value="Rad21/Rec8_C_eu"/>
</dbReference>
<comment type="caution">
    <text evidence="2">The sequence shown here is derived from an EMBL/GenBank/DDBJ whole genome shotgun (WGS) entry which is preliminary data.</text>
</comment>
<dbReference type="SUPFAM" id="SSF46785">
    <property type="entry name" value="Winged helix' DNA-binding domain"/>
    <property type="match status" value="1"/>
</dbReference>
<dbReference type="InterPro" id="IPR023093">
    <property type="entry name" value="ScpA-like_C"/>
</dbReference>
<dbReference type="Proteomes" id="UP001634393">
    <property type="component" value="Unassembled WGS sequence"/>
</dbReference>
<evidence type="ECO:0000313" key="2">
    <source>
        <dbReference type="EMBL" id="KAL3849349.1"/>
    </source>
</evidence>
<evidence type="ECO:0000313" key="3">
    <source>
        <dbReference type="Proteomes" id="UP001634393"/>
    </source>
</evidence>
<feature type="domain" description="Rad21/Rec8-like protein C-terminal eukaryotic" evidence="1">
    <location>
        <begin position="36"/>
        <end position="62"/>
    </location>
</feature>
<dbReference type="Gene3D" id="1.10.10.580">
    <property type="entry name" value="Structural maintenance of chromosome 1. Chain E"/>
    <property type="match status" value="1"/>
</dbReference>
<dbReference type="AlphaFoldDB" id="A0ABD3UIJ0"/>
<protein>
    <recommendedName>
        <fullName evidence="1">Rad21/Rec8-like protein C-terminal eukaryotic domain-containing protein</fullName>
    </recommendedName>
</protein>
<sequence length="73" mass="8438">MVPKVQVSLSYGTKKQFSLVTYIIIPDTYSARPRYILVLKTRDCIDVKQENAYGNILLRETSKLESLNLDKEE</sequence>
<dbReference type="EMBL" id="JBJXBP010000001">
    <property type="protein sequence ID" value="KAL3849349.1"/>
    <property type="molecule type" value="Genomic_DNA"/>
</dbReference>
<reference evidence="2 3" key="1">
    <citation type="submission" date="2024-12" db="EMBL/GenBank/DDBJ databases">
        <title>The unique morphological basis and parallel evolutionary history of personate flowers in Penstemon.</title>
        <authorList>
            <person name="Depatie T.H."/>
            <person name="Wessinger C.A."/>
        </authorList>
    </citation>
    <scope>NUCLEOTIDE SEQUENCE [LARGE SCALE GENOMIC DNA]</scope>
    <source>
        <strain evidence="2">WTNN_2</strain>
        <tissue evidence="2">Leaf</tissue>
    </source>
</reference>
<evidence type="ECO:0000259" key="1">
    <source>
        <dbReference type="Pfam" id="PF04824"/>
    </source>
</evidence>
<dbReference type="Pfam" id="PF04824">
    <property type="entry name" value="Rad21_Rec8"/>
    <property type="match status" value="1"/>
</dbReference>
<accession>A0ABD3UIJ0</accession>
<organism evidence="2 3">
    <name type="scientific">Penstemon smallii</name>
    <dbReference type="NCBI Taxonomy" id="265156"/>
    <lineage>
        <taxon>Eukaryota</taxon>
        <taxon>Viridiplantae</taxon>
        <taxon>Streptophyta</taxon>
        <taxon>Embryophyta</taxon>
        <taxon>Tracheophyta</taxon>
        <taxon>Spermatophyta</taxon>
        <taxon>Magnoliopsida</taxon>
        <taxon>eudicotyledons</taxon>
        <taxon>Gunneridae</taxon>
        <taxon>Pentapetalae</taxon>
        <taxon>asterids</taxon>
        <taxon>lamiids</taxon>
        <taxon>Lamiales</taxon>
        <taxon>Plantaginaceae</taxon>
        <taxon>Cheloneae</taxon>
        <taxon>Penstemon</taxon>
    </lineage>
</organism>
<gene>
    <name evidence="2" type="ORF">ACJIZ3_011231</name>
</gene>
<proteinExistence type="predicted"/>
<name>A0ABD3UIJ0_9LAMI</name>
<keyword evidence="3" id="KW-1185">Reference proteome</keyword>